<feature type="transmembrane region" description="Helical" evidence="1">
    <location>
        <begin position="40"/>
        <end position="58"/>
    </location>
</feature>
<feature type="transmembrane region" description="Helical" evidence="1">
    <location>
        <begin position="130"/>
        <end position="147"/>
    </location>
</feature>
<keyword evidence="1" id="KW-0472">Membrane</keyword>
<comment type="caution">
    <text evidence="3">The sequence shown here is derived from an EMBL/GenBank/DDBJ whole genome shotgun (WGS) entry which is preliminary data.</text>
</comment>
<feature type="transmembrane region" description="Helical" evidence="1">
    <location>
        <begin position="187"/>
        <end position="206"/>
    </location>
</feature>
<reference evidence="3 4" key="1">
    <citation type="journal article" date="2016" name="Nat. Commun.">
        <title>Thousands of microbial genomes shed light on interconnected biogeochemical processes in an aquifer system.</title>
        <authorList>
            <person name="Anantharaman K."/>
            <person name="Brown C.T."/>
            <person name="Hug L.A."/>
            <person name="Sharon I."/>
            <person name="Castelle C.J."/>
            <person name="Probst A.J."/>
            <person name="Thomas B.C."/>
            <person name="Singh A."/>
            <person name="Wilkins M.J."/>
            <person name="Karaoz U."/>
            <person name="Brodie E.L."/>
            <person name="Williams K.H."/>
            <person name="Hubbard S.S."/>
            <person name="Banfield J.F."/>
        </authorList>
    </citation>
    <scope>NUCLEOTIDE SEQUENCE [LARGE SCALE GENOMIC DNA]</scope>
</reference>
<evidence type="ECO:0000256" key="1">
    <source>
        <dbReference type="SAM" id="Phobius"/>
    </source>
</evidence>
<evidence type="ECO:0000313" key="3">
    <source>
        <dbReference type="EMBL" id="OGM78754.1"/>
    </source>
</evidence>
<gene>
    <name evidence="3" type="ORF">A2382_03700</name>
</gene>
<dbReference type="EMBL" id="MGHY01000029">
    <property type="protein sequence ID" value="OGM78754.1"/>
    <property type="molecule type" value="Genomic_DNA"/>
</dbReference>
<organism evidence="3 4">
    <name type="scientific">Candidatus Woesebacteria bacterium RIFOXYB1_FULL_38_16</name>
    <dbReference type="NCBI Taxonomy" id="1802538"/>
    <lineage>
        <taxon>Bacteria</taxon>
        <taxon>Candidatus Woeseibacteriota</taxon>
    </lineage>
</organism>
<keyword evidence="1" id="KW-0812">Transmembrane</keyword>
<protein>
    <recommendedName>
        <fullName evidence="2">EamA domain-containing protein</fullName>
    </recommendedName>
</protein>
<feature type="transmembrane region" description="Helical" evidence="1">
    <location>
        <begin position="70"/>
        <end position="89"/>
    </location>
</feature>
<dbReference type="AlphaFoldDB" id="A0A1F8CR16"/>
<evidence type="ECO:0000259" key="2">
    <source>
        <dbReference type="Pfam" id="PF00892"/>
    </source>
</evidence>
<evidence type="ECO:0000313" key="4">
    <source>
        <dbReference type="Proteomes" id="UP000178999"/>
    </source>
</evidence>
<feature type="transmembrane region" description="Helical" evidence="1">
    <location>
        <begin position="218"/>
        <end position="239"/>
    </location>
</feature>
<dbReference type="InterPro" id="IPR037185">
    <property type="entry name" value="EmrE-like"/>
</dbReference>
<dbReference type="GO" id="GO:0016020">
    <property type="term" value="C:membrane"/>
    <property type="evidence" value="ECO:0007669"/>
    <property type="project" value="InterPro"/>
</dbReference>
<sequence length="309" mass="33850">MKEQNYMRGFWALLICAVLYSISGVAVKVLNETFGSYGQVVVRSALILLVAGVYLAYSKNGFAMPGLNRILLLFLGVIIVTQFLGNLFFAESMMRIKATNGIFYLYAAQLLAGIFLGPTINHEKATSTHFIAWGLTLVGIMVFSYPFKDFQDPLMKTGILLAMGTGAIEAVKYAAMKKFNGFDRFKIIFYTYLGATIIMTSVLIFAGQPFSTGEFQAITLLALVVMVVIGTVLHWLLLYGNQNFEVNLASIVIASEIMFAAVVNFILLGEIPSLKEVIGMVILFSSLVLVKLANSNKPVSFSVHPAKQG</sequence>
<keyword evidence="1" id="KW-1133">Transmembrane helix</keyword>
<dbReference type="Pfam" id="PF00892">
    <property type="entry name" value="EamA"/>
    <property type="match status" value="2"/>
</dbReference>
<dbReference type="SUPFAM" id="SSF103481">
    <property type="entry name" value="Multidrug resistance efflux transporter EmrE"/>
    <property type="match status" value="1"/>
</dbReference>
<feature type="transmembrane region" description="Helical" evidence="1">
    <location>
        <begin position="274"/>
        <end position="293"/>
    </location>
</feature>
<feature type="domain" description="EamA" evidence="2">
    <location>
        <begin position="8"/>
        <end position="144"/>
    </location>
</feature>
<feature type="transmembrane region" description="Helical" evidence="1">
    <location>
        <begin position="101"/>
        <end position="118"/>
    </location>
</feature>
<feature type="domain" description="EamA" evidence="2">
    <location>
        <begin position="157"/>
        <end position="290"/>
    </location>
</feature>
<dbReference type="InterPro" id="IPR000620">
    <property type="entry name" value="EamA_dom"/>
</dbReference>
<feature type="transmembrane region" description="Helical" evidence="1">
    <location>
        <begin position="246"/>
        <end position="268"/>
    </location>
</feature>
<dbReference type="Proteomes" id="UP000178999">
    <property type="component" value="Unassembled WGS sequence"/>
</dbReference>
<proteinExistence type="predicted"/>
<accession>A0A1F8CR16</accession>
<dbReference type="PANTHER" id="PTHR22911">
    <property type="entry name" value="ACYL-MALONYL CONDENSING ENZYME-RELATED"/>
    <property type="match status" value="1"/>
</dbReference>
<name>A0A1F8CR16_9BACT</name>
<dbReference type="STRING" id="1802538.A2382_03700"/>